<evidence type="ECO:0000256" key="1">
    <source>
        <dbReference type="ARBA" id="ARBA00001933"/>
    </source>
</evidence>
<sequence length="384" mass="41542">PSRHRSRRKGQEDQVSTLKHAVVNGVVGLIGHTPLVRLPSLSEATGCEIYAKAEFLNPGGSPKDRVALAMVEAAEQAGKLVPHTQSCLFEGTVGSTGVSLAMIARAKGYQCHIVMPDDQAQEKYDLLERLQATVEKVRPVSIVNPSHFVNVARQRAQDYGRDHPGRQGLFADQFENLANFHAHYTHTGPEIYAQTQGVIDAFVAGAGTGGTLAGITRYLKTQVPHLRAVVADPQGSGLFHRVKHHVMYTPEEAEGSRRRHQVDTVVEGIGMNRMTRNVAQVLGGSGAADDWIDDAVRVTDQEAVWMARYLVNKEGLFVGSSSAVNCVAAVRTALALGPGHTVVTVLCDSGQRHLTKFWDDAHLSHLGLSTTIPDSLEFLTASKP</sequence>
<comment type="similarity">
    <text evidence="3">Belongs to the cysteine synthase/cystathionine beta-synthase family.</text>
</comment>
<dbReference type="GO" id="GO:0005741">
    <property type="term" value="C:mitochondrial outer membrane"/>
    <property type="evidence" value="ECO:0007669"/>
    <property type="project" value="UniProtKB-SubCell"/>
</dbReference>
<dbReference type="PROSITE" id="PS00901">
    <property type="entry name" value="CYS_SYNTHASE"/>
    <property type="match status" value="1"/>
</dbReference>
<keyword evidence="5 14" id="KW-0808">Transferase</keyword>
<keyword evidence="15" id="KW-1185">Reference proteome</keyword>
<comment type="cofactor">
    <cofactor evidence="1">
        <name>pyridoxal 5'-phosphate</name>
        <dbReference type="ChEBI" id="CHEBI:597326"/>
    </cofactor>
</comment>
<feature type="non-terminal residue" evidence="14">
    <location>
        <position position="1"/>
    </location>
</feature>
<dbReference type="InterPro" id="IPR001216">
    <property type="entry name" value="P-phosphate_BS"/>
</dbReference>
<dbReference type="InterPro" id="IPR001926">
    <property type="entry name" value="TrpB-like_PALP"/>
</dbReference>
<dbReference type="SUPFAM" id="SSF53686">
    <property type="entry name" value="Tryptophan synthase beta subunit-like PLP-dependent enzymes"/>
    <property type="match status" value="1"/>
</dbReference>
<dbReference type="GO" id="GO:0004124">
    <property type="term" value="F:cysteine synthase activity"/>
    <property type="evidence" value="ECO:0007669"/>
    <property type="project" value="UniProtKB-EC"/>
</dbReference>
<evidence type="ECO:0000256" key="5">
    <source>
        <dbReference type="ARBA" id="ARBA00022679"/>
    </source>
</evidence>
<dbReference type="PANTHER" id="PTHR10314">
    <property type="entry name" value="CYSTATHIONINE BETA-SYNTHASE"/>
    <property type="match status" value="1"/>
</dbReference>
<dbReference type="InterPro" id="IPR036052">
    <property type="entry name" value="TrpB-like_PALP_sf"/>
</dbReference>
<comment type="subcellular location">
    <subcellularLocation>
        <location evidence="2">Mitochondrion outer membrane</location>
        <topology evidence="2">Single-pass membrane protein</topology>
    </subcellularLocation>
</comment>
<dbReference type="FunFam" id="3.40.50.1100:FF:000096">
    <property type="entry name" value="Related to cysteine synthase"/>
    <property type="match status" value="1"/>
</dbReference>
<dbReference type="Pfam" id="PF00291">
    <property type="entry name" value="PALP"/>
    <property type="match status" value="1"/>
</dbReference>
<evidence type="ECO:0000256" key="8">
    <source>
        <dbReference type="ARBA" id="ARBA00022989"/>
    </source>
</evidence>
<keyword evidence="9" id="KW-0496">Mitochondrion</keyword>
<dbReference type="OrthoDB" id="10259545at2759"/>
<proteinExistence type="inferred from homology"/>
<evidence type="ECO:0000256" key="9">
    <source>
        <dbReference type="ARBA" id="ARBA00023128"/>
    </source>
</evidence>
<evidence type="ECO:0000313" key="15">
    <source>
        <dbReference type="Proteomes" id="UP001150925"/>
    </source>
</evidence>
<evidence type="ECO:0000256" key="2">
    <source>
        <dbReference type="ARBA" id="ARBA00004572"/>
    </source>
</evidence>
<dbReference type="EMBL" id="JANBPY010000143">
    <property type="protein sequence ID" value="KAJ1968731.1"/>
    <property type="molecule type" value="Genomic_DNA"/>
</dbReference>
<evidence type="ECO:0000256" key="7">
    <source>
        <dbReference type="ARBA" id="ARBA00022787"/>
    </source>
</evidence>
<comment type="catalytic activity">
    <reaction evidence="11">
        <text>O-acetyl-L-serine + hydrogen sulfide = L-cysteine + acetate</text>
        <dbReference type="Rhea" id="RHEA:14829"/>
        <dbReference type="ChEBI" id="CHEBI:29919"/>
        <dbReference type="ChEBI" id="CHEBI:30089"/>
        <dbReference type="ChEBI" id="CHEBI:35235"/>
        <dbReference type="ChEBI" id="CHEBI:58340"/>
        <dbReference type="EC" id="2.5.1.47"/>
    </reaction>
</comment>
<dbReference type="GO" id="GO:0006535">
    <property type="term" value="P:cysteine biosynthetic process from serine"/>
    <property type="evidence" value="ECO:0007669"/>
    <property type="project" value="InterPro"/>
</dbReference>
<evidence type="ECO:0000256" key="12">
    <source>
        <dbReference type="ARBA" id="ARBA00078545"/>
    </source>
</evidence>
<evidence type="ECO:0000256" key="4">
    <source>
        <dbReference type="ARBA" id="ARBA00012681"/>
    </source>
</evidence>
<gene>
    <name evidence="14" type="primary">cys12</name>
    <name evidence="14" type="ORF">IWQ62_001067</name>
</gene>
<evidence type="ECO:0000256" key="11">
    <source>
        <dbReference type="ARBA" id="ARBA00047931"/>
    </source>
</evidence>
<reference evidence="14" key="1">
    <citation type="submission" date="2022-07" db="EMBL/GenBank/DDBJ databases">
        <title>Phylogenomic reconstructions and comparative analyses of Kickxellomycotina fungi.</title>
        <authorList>
            <person name="Reynolds N.K."/>
            <person name="Stajich J.E."/>
            <person name="Barry K."/>
            <person name="Grigoriev I.V."/>
            <person name="Crous P."/>
            <person name="Smith M.E."/>
        </authorList>
    </citation>
    <scope>NUCLEOTIDE SEQUENCE</scope>
    <source>
        <strain evidence="14">RSA 1196</strain>
    </source>
</reference>
<dbReference type="Gene3D" id="3.40.50.1100">
    <property type="match status" value="2"/>
</dbReference>
<dbReference type="CDD" id="cd01561">
    <property type="entry name" value="CBS_like"/>
    <property type="match status" value="1"/>
</dbReference>
<dbReference type="Proteomes" id="UP001150925">
    <property type="component" value="Unassembled WGS sequence"/>
</dbReference>
<feature type="domain" description="Tryptophan synthase beta chain-like PALP" evidence="13">
    <location>
        <begin position="29"/>
        <end position="348"/>
    </location>
</feature>
<organism evidence="14 15">
    <name type="scientific">Dispira parvispora</name>
    <dbReference type="NCBI Taxonomy" id="1520584"/>
    <lineage>
        <taxon>Eukaryota</taxon>
        <taxon>Fungi</taxon>
        <taxon>Fungi incertae sedis</taxon>
        <taxon>Zoopagomycota</taxon>
        <taxon>Kickxellomycotina</taxon>
        <taxon>Dimargaritomycetes</taxon>
        <taxon>Dimargaritales</taxon>
        <taxon>Dimargaritaceae</taxon>
        <taxon>Dispira</taxon>
    </lineage>
</organism>
<protein>
    <recommendedName>
        <fullName evidence="4">cysteine synthase</fullName>
        <ecNumber evidence="4">2.5.1.47</ecNumber>
    </recommendedName>
    <alternativeName>
        <fullName evidence="12">Cysteine synthase-like protein</fullName>
    </alternativeName>
</protein>
<evidence type="ECO:0000256" key="10">
    <source>
        <dbReference type="ARBA" id="ARBA00023136"/>
    </source>
</evidence>
<evidence type="ECO:0000313" key="14">
    <source>
        <dbReference type="EMBL" id="KAJ1968731.1"/>
    </source>
</evidence>
<keyword evidence="7" id="KW-1000">Mitochondrion outer membrane</keyword>
<dbReference type="InterPro" id="IPR050214">
    <property type="entry name" value="Cys_Synth/Cystath_Beta-Synth"/>
</dbReference>
<name>A0A9W8E4B1_9FUNG</name>
<dbReference type="EC" id="2.5.1.47" evidence="4"/>
<comment type="caution">
    <text evidence="14">The sequence shown here is derived from an EMBL/GenBank/DDBJ whole genome shotgun (WGS) entry which is preliminary data.</text>
</comment>
<dbReference type="AlphaFoldDB" id="A0A9W8E4B1"/>
<evidence type="ECO:0000256" key="3">
    <source>
        <dbReference type="ARBA" id="ARBA00007103"/>
    </source>
</evidence>
<keyword evidence="10" id="KW-0472">Membrane</keyword>
<accession>A0A9W8E4B1</accession>
<keyword evidence="8" id="KW-1133">Transmembrane helix</keyword>
<evidence type="ECO:0000256" key="6">
    <source>
        <dbReference type="ARBA" id="ARBA00022692"/>
    </source>
</evidence>
<evidence type="ECO:0000259" key="13">
    <source>
        <dbReference type="Pfam" id="PF00291"/>
    </source>
</evidence>
<keyword evidence="6" id="KW-0812">Transmembrane</keyword>